<organism evidence="1 2">
    <name type="scientific">Ditylenchus dipsaci</name>
    <dbReference type="NCBI Taxonomy" id="166011"/>
    <lineage>
        <taxon>Eukaryota</taxon>
        <taxon>Metazoa</taxon>
        <taxon>Ecdysozoa</taxon>
        <taxon>Nematoda</taxon>
        <taxon>Chromadorea</taxon>
        <taxon>Rhabditida</taxon>
        <taxon>Tylenchina</taxon>
        <taxon>Tylenchomorpha</taxon>
        <taxon>Sphaerularioidea</taxon>
        <taxon>Anguinidae</taxon>
        <taxon>Anguininae</taxon>
        <taxon>Ditylenchus</taxon>
    </lineage>
</organism>
<dbReference type="WBParaSite" id="jg3004">
    <property type="protein sequence ID" value="jg3004"/>
    <property type="gene ID" value="jg3004"/>
</dbReference>
<reference evidence="2" key="1">
    <citation type="submission" date="2022-11" db="UniProtKB">
        <authorList>
            <consortium name="WormBaseParasite"/>
        </authorList>
    </citation>
    <scope>IDENTIFICATION</scope>
</reference>
<accession>A0A915E685</accession>
<dbReference type="AlphaFoldDB" id="A0A915E685"/>
<name>A0A915E685_9BILA</name>
<dbReference type="InterPro" id="IPR038108">
    <property type="entry name" value="RPN13_DEUBAD_sf"/>
</dbReference>
<evidence type="ECO:0000313" key="1">
    <source>
        <dbReference type="Proteomes" id="UP000887574"/>
    </source>
</evidence>
<keyword evidence="1" id="KW-1185">Reference proteome</keyword>
<protein>
    <submittedName>
        <fullName evidence="2">Uncharacterized protein</fullName>
    </submittedName>
</protein>
<proteinExistence type="predicted"/>
<dbReference type="Gene3D" id="1.10.2020.20">
    <property type="match status" value="1"/>
</dbReference>
<dbReference type="Proteomes" id="UP000887574">
    <property type="component" value="Unplaced"/>
</dbReference>
<evidence type="ECO:0000313" key="2">
    <source>
        <dbReference type="WBParaSite" id="jg3004"/>
    </source>
</evidence>
<sequence length="114" mass="13132">MKLEKENVKPVAKVEVKLSSILSRANVQDVVMANEDKLVGHLPLQKPILDEKQELAKTVGNPQFQQCAEIIGYACRRVKWLMLYSTRDQKECAQCCQKWESARICKKLTEQEKK</sequence>